<dbReference type="EMBL" id="JACICC010000001">
    <property type="protein sequence ID" value="MBB3808602.1"/>
    <property type="molecule type" value="Genomic_DNA"/>
</dbReference>
<dbReference type="InterPro" id="IPR006059">
    <property type="entry name" value="SBP"/>
</dbReference>
<feature type="signal peptide" evidence="5">
    <location>
        <begin position="1"/>
        <end position="22"/>
    </location>
</feature>
<keyword evidence="3" id="KW-0574">Periplasm</keyword>
<keyword evidence="4" id="KW-0408">Iron</keyword>
<evidence type="ECO:0000313" key="7">
    <source>
        <dbReference type="Proteomes" id="UP000537592"/>
    </source>
</evidence>
<dbReference type="InterPro" id="IPR026045">
    <property type="entry name" value="Ferric-bd"/>
</dbReference>
<gene>
    <name evidence="6" type="ORF">FHS81_000656</name>
</gene>
<evidence type="ECO:0000256" key="3">
    <source>
        <dbReference type="ARBA" id="ARBA00022764"/>
    </source>
</evidence>
<dbReference type="Proteomes" id="UP000537592">
    <property type="component" value="Unassembled WGS sequence"/>
</dbReference>
<feature type="binding site" evidence="4">
    <location>
        <position position="216"/>
    </location>
    <ligand>
        <name>Fe cation</name>
        <dbReference type="ChEBI" id="CHEBI:24875"/>
    </ligand>
</feature>
<dbReference type="PANTHER" id="PTHR30006:SF15">
    <property type="entry name" value="IRON-UTILIZATION PERIPLASMIC PROTEIN"/>
    <property type="match status" value="1"/>
</dbReference>
<evidence type="ECO:0000256" key="5">
    <source>
        <dbReference type="SAM" id="SignalP"/>
    </source>
</evidence>
<keyword evidence="2 5" id="KW-0732">Signal</keyword>
<comment type="caution">
    <text evidence="6">The sequence shown here is derived from an EMBL/GenBank/DDBJ whole genome shotgun (WGS) entry which is preliminary data.</text>
</comment>
<keyword evidence="4" id="KW-0479">Metal-binding</keyword>
<dbReference type="GO" id="GO:0030288">
    <property type="term" value="C:outer membrane-bounded periplasmic space"/>
    <property type="evidence" value="ECO:0007669"/>
    <property type="project" value="TreeGrafter"/>
</dbReference>
<reference evidence="6 7" key="1">
    <citation type="submission" date="2020-08" db="EMBL/GenBank/DDBJ databases">
        <title>Genomic Encyclopedia of Type Strains, Phase IV (KMG-IV): sequencing the most valuable type-strain genomes for metagenomic binning, comparative biology and taxonomic classification.</title>
        <authorList>
            <person name="Goeker M."/>
        </authorList>
    </citation>
    <scope>NUCLEOTIDE SEQUENCE [LARGE SCALE GENOMIC DNA]</scope>
    <source>
        <strain evidence="6 7">DSM 28760</strain>
    </source>
</reference>
<keyword evidence="7" id="KW-1185">Reference proteome</keyword>
<organism evidence="6 7">
    <name type="scientific">Pseudochelatococcus contaminans</name>
    <dbReference type="NCBI Taxonomy" id="1538103"/>
    <lineage>
        <taxon>Bacteria</taxon>
        <taxon>Pseudomonadati</taxon>
        <taxon>Pseudomonadota</taxon>
        <taxon>Alphaproteobacteria</taxon>
        <taxon>Hyphomicrobiales</taxon>
        <taxon>Chelatococcaceae</taxon>
        <taxon>Pseudochelatococcus</taxon>
    </lineage>
</organism>
<evidence type="ECO:0000256" key="4">
    <source>
        <dbReference type="PIRSR" id="PIRSR002825-1"/>
    </source>
</evidence>
<sequence>MKKLITAGLTVFALSLPSWASAQDLTIYSGRGEALVGQVIKQFEQETGLKVDVRYGGTSELATLLLEEGDKSPADVFWAQDGGALGAVNAVFVELPAAVNEGVLPVFRNADNKWVSTSGRTRTLVYSKDRVKPEDLPASIKDLANEKYKGRVGFAPTNGSFQAFLTAFRVAEGDDAVREWLKGLVANDAKKYRNNGTQLEAIANGEIDFGLVNNYYLGRYLANDSKFPVAQTGFGKGDVGNLVNVAGIGVVSASDNKEGAQRFIEYLLSPAAQQYITTQGNEYPVISGVIQNPTLPPIAEVLENAPAVDINKLTDLEGTLALLREAGLL</sequence>
<comment type="similarity">
    <text evidence="1">Belongs to the bacterial solute-binding protein 1 family.</text>
</comment>
<dbReference type="Gene3D" id="3.40.190.10">
    <property type="entry name" value="Periplasmic binding protein-like II"/>
    <property type="match status" value="2"/>
</dbReference>
<evidence type="ECO:0000256" key="1">
    <source>
        <dbReference type="ARBA" id="ARBA00008520"/>
    </source>
</evidence>
<evidence type="ECO:0000256" key="2">
    <source>
        <dbReference type="ARBA" id="ARBA00022729"/>
    </source>
</evidence>
<dbReference type="PANTHER" id="PTHR30006">
    <property type="entry name" value="THIAMINE-BINDING PERIPLASMIC PROTEIN-RELATED"/>
    <property type="match status" value="1"/>
</dbReference>
<dbReference type="AlphaFoldDB" id="A0A7W5Z227"/>
<dbReference type="PIRSF" id="PIRSF002825">
    <property type="entry name" value="CfbpA"/>
    <property type="match status" value="1"/>
</dbReference>
<dbReference type="CDD" id="cd13543">
    <property type="entry name" value="PBP2_Fbp"/>
    <property type="match status" value="1"/>
</dbReference>
<dbReference type="Pfam" id="PF13416">
    <property type="entry name" value="SBP_bac_8"/>
    <property type="match status" value="1"/>
</dbReference>
<accession>A0A7W5Z227</accession>
<feature type="binding site" evidence="4">
    <location>
        <position position="215"/>
    </location>
    <ligand>
        <name>Fe cation</name>
        <dbReference type="ChEBI" id="CHEBI:24875"/>
    </ligand>
</feature>
<evidence type="ECO:0000313" key="6">
    <source>
        <dbReference type="EMBL" id="MBB3808602.1"/>
    </source>
</evidence>
<proteinExistence type="inferred from homology"/>
<name>A0A7W5Z227_9HYPH</name>
<dbReference type="SUPFAM" id="SSF53850">
    <property type="entry name" value="Periplasmic binding protein-like II"/>
    <property type="match status" value="1"/>
</dbReference>
<protein>
    <submittedName>
        <fullName evidence="6">Iron(III) transport system substrate-binding protein</fullName>
    </submittedName>
</protein>
<feature type="chain" id="PRO_5031231930" evidence="5">
    <location>
        <begin position="23"/>
        <end position="329"/>
    </location>
</feature>
<dbReference type="GO" id="GO:0046872">
    <property type="term" value="F:metal ion binding"/>
    <property type="evidence" value="ECO:0007669"/>
    <property type="project" value="UniProtKB-KW"/>
</dbReference>
<dbReference type="RefSeq" id="WP_183750577.1">
    <property type="nucleotide sequence ID" value="NZ_JACICC010000001.1"/>
</dbReference>